<feature type="coiled-coil region" evidence="3">
    <location>
        <begin position="994"/>
        <end position="1021"/>
    </location>
</feature>
<dbReference type="GO" id="GO:0005524">
    <property type="term" value="F:ATP binding"/>
    <property type="evidence" value="ECO:0007669"/>
    <property type="project" value="InterPro"/>
</dbReference>
<reference evidence="7 8" key="1">
    <citation type="submission" date="2018-06" db="EMBL/GenBank/DDBJ databases">
        <authorList>
            <consortium name="Pathogen Informatics"/>
            <person name="Doyle S."/>
        </authorList>
    </citation>
    <scope>NUCLEOTIDE SEQUENCE [LARGE SCALE GENOMIC DNA]</scope>
    <source>
        <strain evidence="7 8">NCTC12112</strain>
    </source>
</reference>
<dbReference type="CDD" id="cd18793">
    <property type="entry name" value="SF2_C_SNF"/>
    <property type="match status" value="1"/>
</dbReference>
<dbReference type="Pfam" id="PF04434">
    <property type="entry name" value="SWIM"/>
    <property type="match status" value="1"/>
</dbReference>
<dbReference type="InterPro" id="IPR000330">
    <property type="entry name" value="SNF2_N"/>
</dbReference>
<dbReference type="PROSITE" id="PS50966">
    <property type="entry name" value="ZF_SWIM"/>
    <property type="match status" value="1"/>
</dbReference>
<dbReference type="Pfam" id="PF00271">
    <property type="entry name" value="Helicase_C"/>
    <property type="match status" value="1"/>
</dbReference>
<dbReference type="InterPro" id="IPR007527">
    <property type="entry name" value="Znf_SWIM"/>
</dbReference>
<dbReference type="Pfam" id="PF00176">
    <property type="entry name" value="SNF2-rel_dom"/>
    <property type="match status" value="1"/>
</dbReference>
<proteinExistence type="predicted"/>
<name>A0AAX2JDZ3_9FUSO</name>
<dbReference type="PANTHER" id="PTHR10799">
    <property type="entry name" value="SNF2/RAD54 HELICASE FAMILY"/>
    <property type="match status" value="1"/>
</dbReference>
<feature type="coiled-coil region" evidence="3">
    <location>
        <begin position="219"/>
        <end position="252"/>
    </location>
</feature>
<sequence length="1030" mass="121294">MARFLLNVFRKTKNEKIIDKGRDCYDNKQLLDYRIEKTQKKGKTIFEMEGKFNGSVDVYKPSINFTKDELMDYHCNCIYYNLNKSICKHIVAMAFEGNNFLEGLETEKEREIIEYFRKEKAPKEKIGLDADLWIVNKNDTESSVDIDLTLLIGGRKYKLNEKISEFLENYEENSMRFGALYTYDPQREYFIGWEKEFLDSLKEIYEFYTSNNQREEFSIEKIFERKKSAERLLNILEKNEQINIKKEKLEKLIKVDLDYYNEKINITFSEPIKYLSMGYSYIGYRDIIDVKIYKVSPEKLEEFREFERIMKLKNWNLSLKEEHLKDIVNKISRFAKVNISKRLKERVYKPKLMDIGIFIDSNAKKGIELTIKKLYDGKEKKNIDKLIILDKESDKEIETKDIVKILENYRFFKDNEKYVLDNHDKIYLFVKEGIPKLNMKYKIFYSKDFKLRKYETVSYCASTKITDLFEINFEIDGIAKEEILGVLKAVKEKKKYYILKNGDILFLGENKNMEEFSELLEKTEAKRDEILSGKIKRERNYGYFLAKFLNRLTSMEKTKNLETVYKKIIQCKEKNNNPDIDKNFPILREYQKLGLQWLLFLRELGMGGILADDMGLGKTLQIISYFSAIEEQKGLKLVIAPKALMYNWRNEFKKFAPHLSVKIIEGEIAARKRKIENSKPGDILISTYGFLNKDMDFYKDISIDTLVIDEAQNIKNYMSKTASCVKEIKADIRIALTGTPIENNALELWSIFDFVFPGYLGKHIKFKRQYRNDLKSLKEVIAPFILRRLKREVLSELPDKIETDIIVELGTEEKKLYLAYLKKYKREIASEKNSLKIFLYITRLRQLCNHPQLFLEDYSGKSSKLEALLELLEECKSGGHRVLVFSQFTEMLEIIKKNMPENMTYLYLDGKTKAKERIELVENFNSGNEDVFIISLKAGGSGLNITGADTVIHFDPWWNSSVEDQATARAYRLGQKKNVNVFKMVAKGTIEEKINTIKEGKEELIREILDQNEELSVLSKKEILKLLYVK</sequence>
<protein>
    <submittedName>
        <fullName evidence="7">N-formylmethionyl-tRNA deformylase</fullName>
    </submittedName>
</protein>
<dbReference type="GO" id="GO:0016787">
    <property type="term" value="F:hydrolase activity"/>
    <property type="evidence" value="ECO:0007669"/>
    <property type="project" value="UniProtKB-KW"/>
</dbReference>
<dbReference type="Gene3D" id="3.40.50.300">
    <property type="entry name" value="P-loop containing nucleotide triphosphate hydrolases"/>
    <property type="match status" value="1"/>
</dbReference>
<organism evidence="7 8">
    <name type="scientific">Fusobacterium ulcerans</name>
    <dbReference type="NCBI Taxonomy" id="861"/>
    <lineage>
        <taxon>Bacteria</taxon>
        <taxon>Fusobacteriati</taxon>
        <taxon>Fusobacteriota</taxon>
        <taxon>Fusobacteriia</taxon>
        <taxon>Fusobacteriales</taxon>
        <taxon>Fusobacteriaceae</taxon>
        <taxon>Fusobacterium</taxon>
    </lineage>
</organism>
<dbReference type="InterPro" id="IPR049730">
    <property type="entry name" value="SNF2/RAD54-like_C"/>
</dbReference>
<evidence type="ECO:0000259" key="6">
    <source>
        <dbReference type="PROSITE" id="PS51194"/>
    </source>
</evidence>
<dbReference type="AlphaFoldDB" id="A0AAX2JDZ3"/>
<dbReference type="GeneID" id="78453771"/>
<keyword evidence="1" id="KW-0378">Hydrolase</keyword>
<feature type="domain" description="SWIM-type" evidence="4">
    <location>
        <begin position="59"/>
        <end position="98"/>
    </location>
</feature>
<dbReference type="Pfam" id="PF08455">
    <property type="entry name" value="SNF2_assoc"/>
    <property type="match status" value="1"/>
</dbReference>
<gene>
    <name evidence="7" type="ORF">NCTC12112_02491</name>
</gene>
<evidence type="ECO:0000256" key="2">
    <source>
        <dbReference type="PROSITE-ProRule" id="PRU00325"/>
    </source>
</evidence>
<dbReference type="RefSeq" id="WP_005980993.1">
    <property type="nucleotide sequence ID" value="NZ_BAABXY010000001.1"/>
</dbReference>
<dbReference type="Gene3D" id="3.40.50.10810">
    <property type="entry name" value="Tandem AAA-ATPase domain"/>
    <property type="match status" value="1"/>
</dbReference>
<dbReference type="InterPro" id="IPR001650">
    <property type="entry name" value="Helicase_C-like"/>
</dbReference>
<dbReference type="KEGG" id="ful:C4N20_03040"/>
<keyword evidence="3" id="KW-0175">Coiled coil</keyword>
<evidence type="ECO:0000259" key="4">
    <source>
        <dbReference type="PROSITE" id="PS50966"/>
    </source>
</evidence>
<evidence type="ECO:0000256" key="3">
    <source>
        <dbReference type="SAM" id="Coils"/>
    </source>
</evidence>
<dbReference type="InterPro" id="IPR014001">
    <property type="entry name" value="Helicase_ATP-bd"/>
</dbReference>
<feature type="domain" description="Helicase C-terminal" evidence="6">
    <location>
        <begin position="867"/>
        <end position="1024"/>
    </location>
</feature>
<dbReference type="SMART" id="SM00487">
    <property type="entry name" value="DEXDc"/>
    <property type="match status" value="1"/>
</dbReference>
<accession>A0AAX2JDZ3</accession>
<keyword evidence="2" id="KW-0863">Zinc-finger</keyword>
<evidence type="ECO:0000259" key="5">
    <source>
        <dbReference type="PROSITE" id="PS51192"/>
    </source>
</evidence>
<dbReference type="PROSITE" id="PS51192">
    <property type="entry name" value="HELICASE_ATP_BIND_1"/>
    <property type="match status" value="1"/>
</dbReference>
<evidence type="ECO:0000313" key="7">
    <source>
        <dbReference type="EMBL" id="SQJ10857.1"/>
    </source>
</evidence>
<keyword evidence="2" id="KW-0479">Metal-binding</keyword>
<keyword evidence="2" id="KW-0862">Zinc</keyword>
<dbReference type="InterPro" id="IPR013663">
    <property type="entry name" value="Helicase_SWF/SNF/SWI_bac"/>
</dbReference>
<dbReference type="PROSITE" id="PS51194">
    <property type="entry name" value="HELICASE_CTER"/>
    <property type="match status" value="1"/>
</dbReference>
<dbReference type="GO" id="GO:0008270">
    <property type="term" value="F:zinc ion binding"/>
    <property type="evidence" value="ECO:0007669"/>
    <property type="project" value="UniProtKB-KW"/>
</dbReference>
<dbReference type="SUPFAM" id="SSF52540">
    <property type="entry name" value="P-loop containing nucleoside triphosphate hydrolases"/>
    <property type="match status" value="2"/>
</dbReference>
<dbReference type="Proteomes" id="UP000249008">
    <property type="component" value="Chromosome 1"/>
</dbReference>
<dbReference type="EMBL" id="LS483487">
    <property type="protein sequence ID" value="SQJ10857.1"/>
    <property type="molecule type" value="Genomic_DNA"/>
</dbReference>
<dbReference type="SMART" id="SM00490">
    <property type="entry name" value="HELICc"/>
    <property type="match status" value="1"/>
</dbReference>
<dbReference type="InterPro" id="IPR027417">
    <property type="entry name" value="P-loop_NTPase"/>
</dbReference>
<dbReference type="InterPro" id="IPR038718">
    <property type="entry name" value="SNF2-like_sf"/>
</dbReference>
<feature type="domain" description="Helicase ATP-binding" evidence="5">
    <location>
        <begin position="599"/>
        <end position="758"/>
    </location>
</feature>
<evidence type="ECO:0000313" key="8">
    <source>
        <dbReference type="Proteomes" id="UP000249008"/>
    </source>
</evidence>
<evidence type="ECO:0000256" key="1">
    <source>
        <dbReference type="ARBA" id="ARBA00022801"/>
    </source>
</evidence>